<gene>
    <name evidence="2" type="ORF">J0H12_03435</name>
</gene>
<dbReference type="AlphaFoldDB" id="A0A8J7TVF6"/>
<organism evidence="2 3">
    <name type="scientific">Candidatus Paracaedimonas acanthamoebae</name>
    <dbReference type="NCBI Taxonomy" id="244581"/>
    <lineage>
        <taxon>Bacteria</taxon>
        <taxon>Pseudomonadati</taxon>
        <taxon>Pseudomonadota</taxon>
        <taxon>Alphaproteobacteria</taxon>
        <taxon>Holosporales</taxon>
        <taxon>Caedimonadaceae</taxon>
        <taxon>Candidatus Paracaedimonas</taxon>
    </lineage>
</organism>
<reference evidence="2" key="1">
    <citation type="submission" date="2021-02" db="EMBL/GenBank/DDBJ databases">
        <title>Thiocyanate and organic carbon inputs drive convergent selection for specific autotrophic Afipia and Thiobacillus strains within complex microbiomes.</title>
        <authorList>
            <person name="Huddy R.J."/>
            <person name="Sachdeva R."/>
            <person name="Kadzinga F."/>
            <person name="Kantor R.S."/>
            <person name="Harrison S.T.L."/>
            <person name="Banfield J.F."/>
        </authorList>
    </citation>
    <scope>NUCLEOTIDE SEQUENCE</scope>
    <source>
        <strain evidence="2">SCN18_10_11_15_R4_P_38_20</strain>
    </source>
</reference>
<comment type="caution">
    <text evidence="2">The sequence shown here is derived from an EMBL/GenBank/DDBJ whole genome shotgun (WGS) entry which is preliminary data.</text>
</comment>
<protein>
    <submittedName>
        <fullName evidence="2">Uncharacterized protein</fullName>
    </submittedName>
</protein>
<evidence type="ECO:0000256" key="1">
    <source>
        <dbReference type="SAM" id="MobiDB-lite"/>
    </source>
</evidence>
<sequence length="235" mass="27909">MDFFIPVLQERIRGKINGTPTLTEAALEFSDIIIKYLKIFANNSSEDPLNKDINPSDIREIQHLSQWLKNNSKHNSYDKVQKQYRNLKKRVESQRFQVIKDGAYYMFDLIKHLDPDFSDLKSPFELSEYQEKKWNSEKAKKLSQYILEKSHESGLIEPNRLRHFWETIAREQYNRDFYKLVCESFQDAHKDSQIHRMAQQLWYVSQLDTIHLSPQEARSRMPGNSTDGRYAPNFG</sequence>
<dbReference type="Proteomes" id="UP000664414">
    <property type="component" value="Unassembled WGS sequence"/>
</dbReference>
<dbReference type="EMBL" id="JAFKGL010000014">
    <property type="protein sequence ID" value="MBN9412964.1"/>
    <property type="molecule type" value="Genomic_DNA"/>
</dbReference>
<proteinExistence type="predicted"/>
<evidence type="ECO:0000313" key="2">
    <source>
        <dbReference type="EMBL" id="MBN9412964.1"/>
    </source>
</evidence>
<feature type="region of interest" description="Disordered" evidence="1">
    <location>
        <begin position="215"/>
        <end position="235"/>
    </location>
</feature>
<evidence type="ECO:0000313" key="3">
    <source>
        <dbReference type="Proteomes" id="UP000664414"/>
    </source>
</evidence>
<name>A0A8J7TVF6_9PROT</name>
<accession>A0A8J7TVF6</accession>